<organism evidence="3 4">
    <name type="scientific">Taxus chinensis</name>
    <name type="common">Chinese yew</name>
    <name type="synonym">Taxus wallichiana var. chinensis</name>
    <dbReference type="NCBI Taxonomy" id="29808"/>
    <lineage>
        <taxon>Eukaryota</taxon>
        <taxon>Viridiplantae</taxon>
        <taxon>Streptophyta</taxon>
        <taxon>Embryophyta</taxon>
        <taxon>Tracheophyta</taxon>
        <taxon>Spermatophyta</taxon>
        <taxon>Pinopsida</taxon>
        <taxon>Pinidae</taxon>
        <taxon>Conifers II</taxon>
        <taxon>Cupressales</taxon>
        <taxon>Taxaceae</taxon>
        <taxon>Taxus</taxon>
    </lineage>
</organism>
<dbReference type="Proteomes" id="UP000824469">
    <property type="component" value="Unassembled WGS sequence"/>
</dbReference>
<feature type="transmembrane region" description="Helical" evidence="2">
    <location>
        <begin position="702"/>
        <end position="724"/>
    </location>
</feature>
<sequence>MADRIFGDARLEKLSLGQERLANTMAQLIHTLQNLNGGKSSSKEDNNTQPSKVDNIATWYEEYRALPEKIRDAMSFSEFMGVSKGRSRPKPRSQATQEEKLGLQVMEKKQPIEEPTVQVEEGKIVELEPKKEEEQPKLLGIEREQPIEALEAPITIAKVELLTDFQNNSVKAPRCDESLKHEPRKEREIMEHESQGKSSLIFNDVSLVSNGYVWLNVEKKSDLHKGKEDALEEGNPIVILEHEDKTDQPLIEEEKSDQQKVDEEGTSLDTCVDFQPAVNSKTTAEGKPLDLFYDHSMSILHHTRLLHCFGHHEGYSNNGEKMKENKWEEDLPSIAYKLDFHGSQRYDDHSPYSMLHTQAFSDLCPRYGYTSDLLLPFMSYQDRGHYGKHARMMDVTCNIRHVDLLMQIQICVCIRVWDLGNILKNRVSNIEATLASSFVISYQWEGKNSELVLEEHKENIGMTKGIPPIAIANMMRSDFEDEGTTHGKQITISRQPSLLEYLQILRLAHDPGGNIPKIEVEFMCSMLRLEPMGFNLAAHSQEGMIVKVAKIDFWDFELLVINYFSFPYNMFVVINKRTAMRGDSFQISKAFSAIRDWSLLTSFIIARATRCLIWKDGKHSKNHLVVDHNVWIQHSMVLLELHCTEIYYFRVCKGEAKDDMFLHNGFINFDHNTAVIRTSSLHSGTFVSIQVDSVMGSVGFQFIALLAINIGSFPAPISLLYGYYHASHTPRNDEVRSTSLIQFQVCFRIWDMGVFVSIAKGETSDFKISTADNFIIMSVGMRERSNEPYGEHKQYDRLHRGDCLHHFYAMQLLCLGHQGKNCNSDFSIYVLLTLGSMKEPEEMWKKGSNYDEFAAVRISIIEGIEDASKGKNDKHTLEVSTPLREEAEFTNFVCYLIVLDIVSQLEVVGMNGSSKNTEFWAFKHVVLSFYVTVINISSPFFMLLSAVSKIATNFHKLTLPKLIKLQT</sequence>
<comment type="caution">
    <text evidence="3">The sequence shown here is derived from an EMBL/GenBank/DDBJ whole genome shotgun (WGS) entry which is preliminary data.</text>
</comment>
<dbReference type="EMBL" id="JAHRHJ020003221">
    <property type="protein sequence ID" value="KAH9292223.1"/>
    <property type="molecule type" value="Genomic_DNA"/>
</dbReference>
<reference evidence="3 4" key="1">
    <citation type="journal article" date="2021" name="Nat. Plants">
        <title>The Taxus genome provides insights into paclitaxel biosynthesis.</title>
        <authorList>
            <person name="Xiong X."/>
            <person name="Gou J."/>
            <person name="Liao Q."/>
            <person name="Li Y."/>
            <person name="Zhou Q."/>
            <person name="Bi G."/>
            <person name="Li C."/>
            <person name="Du R."/>
            <person name="Wang X."/>
            <person name="Sun T."/>
            <person name="Guo L."/>
            <person name="Liang H."/>
            <person name="Lu P."/>
            <person name="Wu Y."/>
            <person name="Zhang Z."/>
            <person name="Ro D.K."/>
            <person name="Shang Y."/>
            <person name="Huang S."/>
            <person name="Yan J."/>
        </authorList>
    </citation>
    <scope>NUCLEOTIDE SEQUENCE [LARGE SCALE GENOMIC DNA]</scope>
    <source>
        <strain evidence="3">Ta-2019</strain>
    </source>
</reference>
<keyword evidence="2" id="KW-1133">Transmembrane helix</keyword>
<keyword evidence="2" id="KW-0812">Transmembrane</keyword>
<feature type="region of interest" description="Disordered" evidence="1">
    <location>
        <begin position="247"/>
        <end position="266"/>
    </location>
</feature>
<keyword evidence="2" id="KW-0472">Membrane</keyword>
<protein>
    <submittedName>
        <fullName evidence="3">Uncharacterized protein</fullName>
    </submittedName>
</protein>
<dbReference type="AlphaFoldDB" id="A0AA38F737"/>
<evidence type="ECO:0000313" key="3">
    <source>
        <dbReference type="EMBL" id="KAH9292223.1"/>
    </source>
</evidence>
<evidence type="ECO:0000256" key="2">
    <source>
        <dbReference type="SAM" id="Phobius"/>
    </source>
</evidence>
<evidence type="ECO:0000313" key="4">
    <source>
        <dbReference type="Proteomes" id="UP000824469"/>
    </source>
</evidence>
<feature type="compositionally biased region" description="Basic and acidic residues" evidence="1">
    <location>
        <begin position="247"/>
        <end position="263"/>
    </location>
</feature>
<proteinExistence type="predicted"/>
<name>A0AA38F737_TAXCH</name>
<accession>A0AA38F737</accession>
<feature type="transmembrane region" description="Helical" evidence="2">
    <location>
        <begin position="927"/>
        <end position="947"/>
    </location>
</feature>
<gene>
    <name evidence="3" type="ORF">KI387_042595</name>
</gene>
<keyword evidence="4" id="KW-1185">Reference proteome</keyword>
<evidence type="ECO:0000256" key="1">
    <source>
        <dbReference type="SAM" id="MobiDB-lite"/>
    </source>
</evidence>